<evidence type="ECO:0000256" key="1">
    <source>
        <dbReference type="ARBA" id="ARBA00004123"/>
    </source>
</evidence>
<sequence>MSGKLFKSCRRCRQQKVRCDARTHMPCSRCRTAGCDHECVLDTVSRPRPSERRRHANTPHSRFSTTTAATPQSTMSVSSSHLDNLELQQFSPQDMIAPQSVMHSMSVNLRESSPIFLGESDVADSGGDIISRGIIREEDARCIYERFMNCSKNFIPLFDPVRDTFDSIRSRSLFCFTVIVYLASRAATDFRGNVHLQRVLQDEAQRLAEDSFFAKPTKLETVQGMILLAAYSEKTWFSTALILRTALDLGLEKSLDTLLAHSTAPRSYLSASMEDRQLVWQTRTWLISSTLELDVASGTGRKSRLGDVDISKLRKFLDYPLSLHCDLRTVSIIEYHQIRTRGRQIIENSTAAQIISTELPAIMRKLNQWWKEWDELHHQNAFHPGAFQRSSLKLMLNYAKVFTYCVTIARIQKLQQTPEGAQGVEPDAVLNLWRELVQVIESQLTFLVTESAYRCQLIWAPTYPALTIAFITTFAIRVARWHPTLINRRLVLQRVRQILEYLKQPPYPDIHRTVQIFVNYAGALLAEQDLCNDSSNPQPAAAPLRNTEIDSESTSDFNLRAGSSSENPMIPVEKEADLTASSEPRPEPVLPRLLGYDIPNWNLTGPIADSFDLFEEGQTDIFDFLPDLCRT</sequence>
<dbReference type="CDD" id="cd00067">
    <property type="entry name" value="GAL4"/>
    <property type="match status" value="1"/>
</dbReference>
<dbReference type="AlphaFoldDB" id="A0A1L9PXM1"/>
<feature type="region of interest" description="Disordered" evidence="7">
    <location>
        <begin position="534"/>
        <end position="570"/>
    </location>
</feature>
<dbReference type="GO" id="GO:0000981">
    <property type="term" value="F:DNA-binding transcription factor activity, RNA polymerase II-specific"/>
    <property type="evidence" value="ECO:0007669"/>
    <property type="project" value="InterPro"/>
</dbReference>
<reference evidence="10" key="1">
    <citation type="journal article" date="2017" name="Genome Biol.">
        <title>Comparative genomics reveals high biological diversity and specific adaptations in the industrially and medically important fungal genus Aspergillus.</title>
        <authorList>
            <person name="de Vries R.P."/>
            <person name="Riley R."/>
            <person name="Wiebenga A."/>
            <person name="Aguilar-Osorio G."/>
            <person name="Amillis S."/>
            <person name="Uchima C.A."/>
            <person name="Anderluh G."/>
            <person name="Asadollahi M."/>
            <person name="Askin M."/>
            <person name="Barry K."/>
            <person name="Battaglia E."/>
            <person name="Bayram O."/>
            <person name="Benocci T."/>
            <person name="Braus-Stromeyer S.A."/>
            <person name="Caldana C."/>
            <person name="Canovas D."/>
            <person name="Cerqueira G.C."/>
            <person name="Chen F."/>
            <person name="Chen W."/>
            <person name="Choi C."/>
            <person name="Clum A."/>
            <person name="Dos Santos R.A."/>
            <person name="Damasio A.R."/>
            <person name="Diallinas G."/>
            <person name="Emri T."/>
            <person name="Fekete E."/>
            <person name="Flipphi M."/>
            <person name="Freyberg S."/>
            <person name="Gallo A."/>
            <person name="Gournas C."/>
            <person name="Habgood R."/>
            <person name="Hainaut M."/>
            <person name="Harispe M.L."/>
            <person name="Henrissat B."/>
            <person name="Hilden K.S."/>
            <person name="Hope R."/>
            <person name="Hossain A."/>
            <person name="Karabika E."/>
            <person name="Karaffa L."/>
            <person name="Karanyi Z."/>
            <person name="Krasevec N."/>
            <person name="Kuo A."/>
            <person name="Kusch H."/>
            <person name="LaButti K."/>
            <person name="Lagendijk E.L."/>
            <person name="Lapidus A."/>
            <person name="Levasseur A."/>
            <person name="Lindquist E."/>
            <person name="Lipzen A."/>
            <person name="Logrieco A.F."/>
            <person name="MacCabe A."/>
            <person name="Maekelae M.R."/>
            <person name="Malavazi I."/>
            <person name="Melin P."/>
            <person name="Meyer V."/>
            <person name="Mielnichuk N."/>
            <person name="Miskei M."/>
            <person name="Molnar A.P."/>
            <person name="Mule G."/>
            <person name="Ngan C.Y."/>
            <person name="Orejas M."/>
            <person name="Orosz E."/>
            <person name="Ouedraogo J.P."/>
            <person name="Overkamp K.M."/>
            <person name="Park H.-S."/>
            <person name="Perrone G."/>
            <person name="Piumi F."/>
            <person name="Punt P.J."/>
            <person name="Ram A.F."/>
            <person name="Ramon A."/>
            <person name="Rauscher S."/>
            <person name="Record E."/>
            <person name="Riano-Pachon D.M."/>
            <person name="Robert V."/>
            <person name="Roehrig J."/>
            <person name="Ruller R."/>
            <person name="Salamov A."/>
            <person name="Salih N.S."/>
            <person name="Samson R.A."/>
            <person name="Sandor E."/>
            <person name="Sanguinetti M."/>
            <person name="Schuetze T."/>
            <person name="Sepcic K."/>
            <person name="Shelest E."/>
            <person name="Sherlock G."/>
            <person name="Sophianopoulou V."/>
            <person name="Squina F.M."/>
            <person name="Sun H."/>
            <person name="Susca A."/>
            <person name="Todd R.B."/>
            <person name="Tsang A."/>
            <person name="Unkles S.E."/>
            <person name="van de Wiele N."/>
            <person name="van Rossen-Uffink D."/>
            <person name="Oliveira J.V."/>
            <person name="Vesth T.C."/>
            <person name="Visser J."/>
            <person name="Yu J.-H."/>
            <person name="Zhou M."/>
            <person name="Andersen M.R."/>
            <person name="Archer D.B."/>
            <person name="Baker S.E."/>
            <person name="Benoit I."/>
            <person name="Brakhage A.A."/>
            <person name="Braus G.H."/>
            <person name="Fischer R."/>
            <person name="Frisvad J.C."/>
            <person name="Goldman G.H."/>
            <person name="Houbraken J."/>
            <person name="Oakley B."/>
            <person name="Pocsi I."/>
            <person name="Scazzocchio C."/>
            <person name="Seiboth B."/>
            <person name="vanKuyk P.A."/>
            <person name="Wortman J."/>
            <person name="Dyer P.S."/>
            <person name="Grigoriev I.V."/>
        </authorList>
    </citation>
    <scope>NUCLEOTIDE SEQUENCE [LARGE SCALE GENOMIC DNA]</scope>
    <source>
        <strain evidence="10">CBS 583.65</strain>
    </source>
</reference>
<evidence type="ECO:0000259" key="8">
    <source>
        <dbReference type="PROSITE" id="PS50048"/>
    </source>
</evidence>
<dbReference type="Gene3D" id="4.10.240.10">
    <property type="entry name" value="Zn(2)-C6 fungal-type DNA-binding domain"/>
    <property type="match status" value="1"/>
</dbReference>
<evidence type="ECO:0000256" key="7">
    <source>
        <dbReference type="SAM" id="MobiDB-lite"/>
    </source>
</evidence>
<dbReference type="InterPro" id="IPR051089">
    <property type="entry name" value="prtT"/>
</dbReference>
<dbReference type="Proteomes" id="UP000184073">
    <property type="component" value="Unassembled WGS sequence"/>
</dbReference>
<dbReference type="CDD" id="cd12148">
    <property type="entry name" value="fungal_TF_MHR"/>
    <property type="match status" value="1"/>
</dbReference>
<comment type="subcellular location">
    <subcellularLocation>
        <location evidence="1">Nucleus</location>
    </subcellularLocation>
</comment>
<dbReference type="Pfam" id="PF00172">
    <property type="entry name" value="Zn_clus"/>
    <property type="match status" value="1"/>
</dbReference>
<dbReference type="PROSITE" id="PS50048">
    <property type="entry name" value="ZN2_CY6_FUNGAL_2"/>
    <property type="match status" value="1"/>
</dbReference>
<evidence type="ECO:0000256" key="5">
    <source>
        <dbReference type="ARBA" id="ARBA00023163"/>
    </source>
</evidence>
<dbReference type="SMART" id="SM00066">
    <property type="entry name" value="GAL4"/>
    <property type="match status" value="1"/>
</dbReference>
<keyword evidence="3" id="KW-0805">Transcription regulation</keyword>
<feature type="domain" description="Zn(2)-C6 fungal-type" evidence="8">
    <location>
        <begin position="8"/>
        <end position="41"/>
    </location>
</feature>
<keyword evidence="4" id="KW-0238">DNA-binding</keyword>
<keyword evidence="6" id="KW-0539">Nucleus</keyword>
<organism evidence="9 10">
    <name type="scientific">Aspergillus versicolor CBS 583.65</name>
    <dbReference type="NCBI Taxonomy" id="1036611"/>
    <lineage>
        <taxon>Eukaryota</taxon>
        <taxon>Fungi</taxon>
        <taxon>Dikarya</taxon>
        <taxon>Ascomycota</taxon>
        <taxon>Pezizomycotina</taxon>
        <taxon>Eurotiomycetes</taxon>
        <taxon>Eurotiomycetidae</taxon>
        <taxon>Eurotiales</taxon>
        <taxon>Aspergillaceae</taxon>
        <taxon>Aspergillus</taxon>
        <taxon>Aspergillus subgen. Nidulantes</taxon>
    </lineage>
</organism>
<dbReference type="GO" id="GO:0005634">
    <property type="term" value="C:nucleus"/>
    <property type="evidence" value="ECO:0007669"/>
    <property type="project" value="UniProtKB-SubCell"/>
</dbReference>
<dbReference type="RefSeq" id="XP_040671965.1">
    <property type="nucleotide sequence ID" value="XM_040818083.1"/>
</dbReference>
<evidence type="ECO:0000256" key="3">
    <source>
        <dbReference type="ARBA" id="ARBA00023015"/>
    </source>
</evidence>
<feature type="region of interest" description="Disordered" evidence="7">
    <location>
        <begin position="48"/>
        <end position="78"/>
    </location>
</feature>
<keyword evidence="2" id="KW-0862">Zinc</keyword>
<keyword evidence="5" id="KW-0804">Transcription</keyword>
<evidence type="ECO:0000256" key="4">
    <source>
        <dbReference type="ARBA" id="ARBA00023125"/>
    </source>
</evidence>
<dbReference type="GeneID" id="63733594"/>
<evidence type="ECO:0000313" key="10">
    <source>
        <dbReference type="Proteomes" id="UP000184073"/>
    </source>
</evidence>
<dbReference type="PANTHER" id="PTHR31845">
    <property type="entry name" value="FINGER DOMAIN PROTEIN, PUTATIVE-RELATED"/>
    <property type="match status" value="1"/>
</dbReference>
<dbReference type="VEuPathDB" id="FungiDB:ASPVEDRAFT_87516"/>
<dbReference type="PROSITE" id="PS00463">
    <property type="entry name" value="ZN2_CY6_FUNGAL_1"/>
    <property type="match status" value="1"/>
</dbReference>
<evidence type="ECO:0000313" key="9">
    <source>
        <dbReference type="EMBL" id="OJJ06203.1"/>
    </source>
</evidence>
<evidence type="ECO:0000256" key="6">
    <source>
        <dbReference type="ARBA" id="ARBA00023242"/>
    </source>
</evidence>
<name>A0A1L9PXM1_ASPVE</name>
<dbReference type="EMBL" id="KV878134">
    <property type="protein sequence ID" value="OJJ06203.1"/>
    <property type="molecule type" value="Genomic_DNA"/>
</dbReference>
<protein>
    <recommendedName>
        <fullName evidence="8">Zn(2)-C6 fungal-type domain-containing protein</fullName>
    </recommendedName>
</protein>
<accession>A0A1L9PXM1</accession>
<evidence type="ECO:0000256" key="2">
    <source>
        <dbReference type="ARBA" id="ARBA00022833"/>
    </source>
</evidence>
<dbReference type="SUPFAM" id="SSF57701">
    <property type="entry name" value="Zn2/Cys6 DNA-binding domain"/>
    <property type="match status" value="1"/>
</dbReference>
<gene>
    <name evidence="9" type="ORF">ASPVEDRAFT_87516</name>
</gene>
<dbReference type="GO" id="GO:0008270">
    <property type="term" value="F:zinc ion binding"/>
    <property type="evidence" value="ECO:0007669"/>
    <property type="project" value="InterPro"/>
</dbReference>
<feature type="compositionally biased region" description="Polar residues" evidence="7">
    <location>
        <begin position="552"/>
        <end position="567"/>
    </location>
</feature>
<dbReference type="InterPro" id="IPR001138">
    <property type="entry name" value="Zn2Cys6_DnaBD"/>
</dbReference>
<dbReference type="OrthoDB" id="4454541at2759"/>
<feature type="compositionally biased region" description="Polar residues" evidence="7">
    <location>
        <begin position="58"/>
        <end position="78"/>
    </location>
</feature>
<proteinExistence type="predicted"/>
<dbReference type="PANTHER" id="PTHR31845:SF38">
    <property type="entry name" value="TRANSCRIPTION FACTOR, PUTATIVE (AFU_ORTHOLOGUE AFUA_7G00410)-RELATED"/>
    <property type="match status" value="1"/>
</dbReference>
<dbReference type="InterPro" id="IPR036864">
    <property type="entry name" value="Zn2-C6_fun-type_DNA-bd_sf"/>
</dbReference>
<keyword evidence="10" id="KW-1185">Reference proteome</keyword>
<dbReference type="GO" id="GO:0000976">
    <property type="term" value="F:transcription cis-regulatory region binding"/>
    <property type="evidence" value="ECO:0007669"/>
    <property type="project" value="TreeGrafter"/>
</dbReference>